<reference evidence="1" key="1">
    <citation type="submission" date="2020-05" db="EMBL/GenBank/DDBJ databases">
        <title>Large-scale comparative analyses of tick genomes elucidate their genetic diversity and vector capacities.</title>
        <authorList>
            <person name="Jia N."/>
            <person name="Wang J."/>
            <person name="Shi W."/>
            <person name="Du L."/>
            <person name="Sun Y."/>
            <person name="Zhan W."/>
            <person name="Jiang J."/>
            <person name="Wang Q."/>
            <person name="Zhang B."/>
            <person name="Ji P."/>
            <person name="Sakyi L.B."/>
            <person name="Cui X."/>
            <person name="Yuan T."/>
            <person name="Jiang B."/>
            <person name="Yang W."/>
            <person name="Lam T.T.-Y."/>
            <person name="Chang Q."/>
            <person name="Ding S."/>
            <person name="Wang X."/>
            <person name="Zhu J."/>
            <person name="Ruan X."/>
            <person name="Zhao L."/>
            <person name="Wei J."/>
            <person name="Que T."/>
            <person name="Du C."/>
            <person name="Cheng J."/>
            <person name="Dai P."/>
            <person name="Han X."/>
            <person name="Huang E."/>
            <person name="Gao Y."/>
            <person name="Liu J."/>
            <person name="Shao H."/>
            <person name="Ye R."/>
            <person name="Li L."/>
            <person name="Wei W."/>
            <person name="Wang X."/>
            <person name="Wang C."/>
            <person name="Yang T."/>
            <person name="Huo Q."/>
            <person name="Li W."/>
            <person name="Guo W."/>
            <person name="Chen H."/>
            <person name="Zhou L."/>
            <person name="Ni X."/>
            <person name="Tian J."/>
            <person name="Zhou Y."/>
            <person name="Sheng Y."/>
            <person name="Liu T."/>
            <person name="Pan Y."/>
            <person name="Xia L."/>
            <person name="Li J."/>
            <person name="Zhao F."/>
            <person name="Cao W."/>
        </authorList>
    </citation>
    <scope>NUCLEOTIDE SEQUENCE</scope>
    <source>
        <strain evidence="1">Dsil-2018</strain>
    </source>
</reference>
<organism evidence="1 2">
    <name type="scientific">Dermacentor silvarum</name>
    <name type="common">Tick</name>
    <dbReference type="NCBI Taxonomy" id="543639"/>
    <lineage>
        <taxon>Eukaryota</taxon>
        <taxon>Metazoa</taxon>
        <taxon>Ecdysozoa</taxon>
        <taxon>Arthropoda</taxon>
        <taxon>Chelicerata</taxon>
        <taxon>Arachnida</taxon>
        <taxon>Acari</taxon>
        <taxon>Parasitiformes</taxon>
        <taxon>Ixodida</taxon>
        <taxon>Ixodoidea</taxon>
        <taxon>Ixodidae</taxon>
        <taxon>Rhipicephalinae</taxon>
        <taxon>Dermacentor</taxon>
    </lineage>
</organism>
<proteinExistence type="predicted"/>
<accession>A0ACB8D734</accession>
<evidence type="ECO:0000313" key="2">
    <source>
        <dbReference type="Proteomes" id="UP000821865"/>
    </source>
</evidence>
<sequence>MPELNSLATLPRRKIKAVLIFLFAFLIILLAALCYALFNFLTAAPEPNTRAPWIVTAEGDIDDNDDSSTEEATSPGNPVDPASPAVTVPPVIRTTSSIATPGIYPMGRAPLFCTFGVHRQDYDKINVDACDYAFIPFYLQGRDTFADDSNPITQKLISRAVASTKTNRSAVRQHLNSKAGKDRIRQYWTTKSIYHYAVFDIGVRPNESSHSERIMKEAFDLLKMFRDRQKDLQASDPGQVASPRRGFVVASFYLWPSTQSPALVELSKNLRNFIVDGLIVLTHLTVDEHQAGLPCVITGGAPYEINVTTNLLGMVNVMRHIQKQTEWNRKLSMAISVSMCTRVYMPEKHADLDEKCVDHIRRPNSTAAFCNDPHSIYGGPTTVRCGHYTALSTSENTPPLVATFETNETVSEKAHIIISISFQYCKIKKNFTDLSIGLAIFDVECEDWQQNCTDLNTPIPGIDRFRDIAAYVTSVANVTGNQLPCK</sequence>
<gene>
    <name evidence="1" type="ORF">HPB49_017426</name>
</gene>
<comment type="caution">
    <text evidence="1">The sequence shown here is derived from an EMBL/GenBank/DDBJ whole genome shotgun (WGS) entry which is preliminary data.</text>
</comment>
<protein>
    <submittedName>
        <fullName evidence="1">Uncharacterized protein</fullName>
    </submittedName>
</protein>
<dbReference type="Proteomes" id="UP000821865">
    <property type="component" value="Chromosome 3"/>
</dbReference>
<keyword evidence="2" id="KW-1185">Reference proteome</keyword>
<dbReference type="EMBL" id="CM023472">
    <property type="protein sequence ID" value="KAH7960151.1"/>
    <property type="molecule type" value="Genomic_DNA"/>
</dbReference>
<evidence type="ECO:0000313" key="1">
    <source>
        <dbReference type="EMBL" id="KAH7960151.1"/>
    </source>
</evidence>
<name>A0ACB8D734_DERSI</name>